<keyword evidence="3" id="KW-1185">Reference proteome</keyword>
<feature type="non-terminal residue" evidence="2">
    <location>
        <position position="1"/>
    </location>
</feature>
<accession>A0A816DQU9</accession>
<evidence type="ECO:0000313" key="3">
    <source>
        <dbReference type="Proteomes" id="UP000663828"/>
    </source>
</evidence>
<feature type="chain" id="PRO_5032309480" evidence="1">
    <location>
        <begin position="24"/>
        <end position="122"/>
    </location>
</feature>
<name>A0A816DQU9_ADIRI</name>
<sequence>MISFFILTYVFYSLYSFTLTVKGDTCDTYNHPQYGVGQCINETLCPNALYMSGLCESKPTDIKCCFSLEPPKEEFRAAWIATVANIDWPSSRTATPAQQQTELINILNTIQTLNMNAVVFQV</sequence>
<evidence type="ECO:0000256" key="1">
    <source>
        <dbReference type="SAM" id="SignalP"/>
    </source>
</evidence>
<feature type="non-terminal residue" evidence="2">
    <location>
        <position position="122"/>
    </location>
</feature>
<dbReference type="AlphaFoldDB" id="A0A816DQU9"/>
<feature type="signal peptide" evidence="1">
    <location>
        <begin position="1"/>
        <end position="23"/>
    </location>
</feature>
<reference evidence="2" key="1">
    <citation type="submission" date="2021-02" db="EMBL/GenBank/DDBJ databases">
        <authorList>
            <person name="Nowell W R."/>
        </authorList>
    </citation>
    <scope>NUCLEOTIDE SEQUENCE</scope>
</reference>
<protein>
    <submittedName>
        <fullName evidence="2">Uncharacterized protein</fullName>
    </submittedName>
</protein>
<keyword evidence="1" id="KW-0732">Signal</keyword>
<dbReference type="EMBL" id="CAJNOR010008812">
    <property type="protein sequence ID" value="CAF1637902.1"/>
    <property type="molecule type" value="Genomic_DNA"/>
</dbReference>
<gene>
    <name evidence="2" type="ORF">XAT740_LOCUS52788</name>
</gene>
<proteinExistence type="predicted"/>
<organism evidence="2 3">
    <name type="scientific">Adineta ricciae</name>
    <name type="common">Rotifer</name>
    <dbReference type="NCBI Taxonomy" id="249248"/>
    <lineage>
        <taxon>Eukaryota</taxon>
        <taxon>Metazoa</taxon>
        <taxon>Spiralia</taxon>
        <taxon>Gnathifera</taxon>
        <taxon>Rotifera</taxon>
        <taxon>Eurotatoria</taxon>
        <taxon>Bdelloidea</taxon>
        <taxon>Adinetida</taxon>
        <taxon>Adinetidae</taxon>
        <taxon>Adineta</taxon>
    </lineage>
</organism>
<dbReference type="Proteomes" id="UP000663828">
    <property type="component" value="Unassembled WGS sequence"/>
</dbReference>
<evidence type="ECO:0000313" key="2">
    <source>
        <dbReference type="EMBL" id="CAF1637902.1"/>
    </source>
</evidence>
<comment type="caution">
    <text evidence="2">The sequence shown here is derived from an EMBL/GenBank/DDBJ whole genome shotgun (WGS) entry which is preliminary data.</text>
</comment>